<dbReference type="AlphaFoldDB" id="A0A419V5J9"/>
<organism evidence="2 3">
    <name type="scientific">Sinobaca qinghaiensis</name>
    <dbReference type="NCBI Taxonomy" id="342944"/>
    <lineage>
        <taxon>Bacteria</taxon>
        <taxon>Bacillati</taxon>
        <taxon>Bacillota</taxon>
        <taxon>Bacilli</taxon>
        <taxon>Bacillales</taxon>
        <taxon>Sporolactobacillaceae</taxon>
        <taxon>Sinobaca</taxon>
    </lineage>
</organism>
<feature type="transmembrane region" description="Helical" evidence="1">
    <location>
        <begin position="506"/>
        <end position="525"/>
    </location>
</feature>
<feature type="transmembrane region" description="Helical" evidence="1">
    <location>
        <begin position="133"/>
        <end position="153"/>
    </location>
</feature>
<feature type="transmembrane region" description="Helical" evidence="1">
    <location>
        <begin position="300"/>
        <end position="317"/>
    </location>
</feature>
<protein>
    <submittedName>
        <fullName evidence="2">ABC-2 type transport system permease protein</fullName>
    </submittedName>
</protein>
<reference evidence="2 3" key="1">
    <citation type="submission" date="2018-09" db="EMBL/GenBank/DDBJ databases">
        <title>Genomic Encyclopedia of Archaeal and Bacterial Type Strains, Phase II (KMG-II): from individual species to whole genera.</title>
        <authorList>
            <person name="Goeker M."/>
        </authorList>
    </citation>
    <scope>NUCLEOTIDE SEQUENCE [LARGE SCALE GENOMIC DNA]</scope>
    <source>
        <strain evidence="2 3">DSM 17008</strain>
    </source>
</reference>
<keyword evidence="1" id="KW-0472">Membrane</keyword>
<keyword evidence="3" id="KW-1185">Reference proteome</keyword>
<keyword evidence="1" id="KW-0812">Transmembrane</keyword>
<evidence type="ECO:0000313" key="2">
    <source>
        <dbReference type="EMBL" id="RKD75186.1"/>
    </source>
</evidence>
<feature type="transmembrane region" description="Helical" evidence="1">
    <location>
        <begin position="24"/>
        <end position="46"/>
    </location>
</feature>
<proteinExistence type="predicted"/>
<comment type="caution">
    <text evidence="2">The sequence shown here is derived from an EMBL/GenBank/DDBJ whole genome shotgun (WGS) entry which is preliminary data.</text>
</comment>
<evidence type="ECO:0000313" key="3">
    <source>
        <dbReference type="Proteomes" id="UP000285120"/>
    </source>
</evidence>
<feature type="transmembrane region" description="Helical" evidence="1">
    <location>
        <begin position="429"/>
        <end position="452"/>
    </location>
</feature>
<dbReference type="Proteomes" id="UP000285120">
    <property type="component" value="Unassembled WGS sequence"/>
</dbReference>
<feature type="transmembrane region" description="Helical" evidence="1">
    <location>
        <begin position="459"/>
        <end position="478"/>
    </location>
</feature>
<feature type="transmembrane region" description="Helical" evidence="1">
    <location>
        <begin position="197"/>
        <end position="214"/>
    </location>
</feature>
<evidence type="ECO:0000256" key="1">
    <source>
        <dbReference type="SAM" id="Phobius"/>
    </source>
</evidence>
<dbReference type="EMBL" id="RAPK01000007">
    <property type="protein sequence ID" value="RKD75186.1"/>
    <property type="molecule type" value="Genomic_DNA"/>
</dbReference>
<feature type="transmembrane region" description="Helical" evidence="1">
    <location>
        <begin position="77"/>
        <end position="102"/>
    </location>
</feature>
<accession>A0A419V5J9</accession>
<feature type="transmembrane region" description="Helical" evidence="1">
    <location>
        <begin position="347"/>
        <end position="368"/>
    </location>
</feature>
<dbReference type="OrthoDB" id="2014935at2"/>
<feature type="transmembrane region" description="Helical" evidence="1">
    <location>
        <begin position="240"/>
        <end position="261"/>
    </location>
</feature>
<sequence length="531" mass="57294">MYQSLFAQTGNLSWFVIKRNKLRFLIWLLALTALTAGTAASFLGLYPSEAERQALTTAMVNPATTAMVGRGYGLDNYTFGAMLGHQMLAMTALTAGIMNILFVSRNTRGDEEDGKTETLLALPIGRTSSLTSVIASALLLNVVLVLAMTGALVMLDIESINLEGALLYSAAIGLCGFFFAAGTAFSAQLAQGAKTATGLAFGLLMAAYTLRAVGDVNENALSWFSPIGWAQRTEVFVSNIWWPLWLLAGSSFLIAVAALYINAARDTGAGLFSASKGRKEAGFLLQGTGGLIWRLQRTGIFFWTVAMFLLGITYGSVLTDTEAFFESTNVIQGVVSQTSDLTLSEQFLPVLMSVMALIGTIPVVMAALKIKTEEKKDRMQHILGRSVSRIGQLAHYAVFSIALSIVMMLATAGGMALAMDQESLSGSTVFASAFLYLPAFWVMTGLAVLLIGFFPKYTFVIWLYLGYSYIAVYFGRIFQFPDWVGELTPFGWVASYPVEEIKPMPVIGLALVSLVIGAAGFFGFIRRDTNG</sequence>
<dbReference type="RefSeq" id="WP_120192086.1">
    <property type="nucleotide sequence ID" value="NZ_RAPK01000007.1"/>
</dbReference>
<feature type="transmembrane region" description="Helical" evidence="1">
    <location>
        <begin position="165"/>
        <end position="185"/>
    </location>
</feature>
<feature type="transmembrane region" description="Helical" evidence="1">
    <location>
        <begin position="393"/>
        <end position="417"/>
    </location>
</feature>
<keyword evidence="1" id="KW-1133">Transmembrane helix</keyword>
<gene>
    <name evidence="2" type="ORF">ATL39_0883</name>
</gene>
<name>A0A419V5J9_9BACL</name>